<gene>
    <name evidence="12" type="ORF">SAMN05444584_1102</name>
</gene>
<dbReference type="OrthoDB" id="6554712at2"/>
<dbReference type="Pfam" id="PF00577">
    <property type="entry name" value="Usher"/>
    <property type="match status" value="1"/>
</dbReference>
<dbReference type="InterPro" id="IPR037224">
    <property type="entry name" value="PapC_N_sf"/>
</dbReference>
<evidence type="ECO:0000259" key="11">
    <source>
        <dbReference type="Pfam" id="PF13954"/>
    </source>
</evidence>
<keyword evidence="9" id="KW-1029">Fimbrium biogenesis</keyword>
<dbReference type="Gene3D" id="2.60.40.2610">
    <property type="entry name" value="Outer membrane usher protein FimD, plug domain"/>
    <property type="match status" value="1"/>
</dbReference>
<dbReference type="Gene3D" id="3.10.20.410">
    <property type="match status" value="1"/>
</dbReference>
<dbReference type="GO" id="GO:0009279">
    <property type="term" value="C:cell outer membrane"/>
    <property type="evidence" value="ECO:0007669"/>
    <property type="project" value="UniProtKB-SubCell"/>
</dbReference>
<dbReference type="Gene3D" id="2.60.40.2070">
    <property type="match status" value="1"/>
</dbReference>
<evidence type="ECO:0000256" key="7">
    <source>
        <dbReference type="ARBA" id="ARBA00023136"/>
    </source>
</evidence>
<dbReference type="InterPro" id="IPR042186">
    <property type="entry name" value="FimD_plug_dom"/>
</dbReference>
<keyword evidence="4" id="KW-1134">Transmembrane beta strand</keyword>
<comment type="subcellular location">
    <subcellularLocation>
        <location evidence="1 9">Cell outer membrane</location>
        <topology evidence="1 9">Multi-pass membrane protein</topology>
    </subcellularLocation>
</comment>
<proteinExistence type="inferred from homology"/>
<dbReference type="InterPro" id="IPR025885">
    <property type="entry name" value="PapC_N"/>
</dbReference>
<dbReference type="AlphaFoldDB" id="A0A217EFR8"/>
<dbReference type="InterPro" id="IPR018030">
    <property type="entry name" value="Fimbrial_membr_usher_CS"/>
</dbReference>
<evidence type="ECO:0000256" key="2">
    <source>
        <dbReference type="ARBA" id="ARBA00008064"/>
    </source>
</evidence>
<protein>
    <submittedName>
        <fullName evidence="12">Outer membrane usher protein</fullName>
    </submittedName>
</protein>
<keyword evidence="8 9" id="KW-0998">Cell outer membrane</keyword>
<dbReference type="Pfam" id="PF13954">
    <property type="entry name" value="PapC_N"/>
    <property type="match status" value="1"/>
</dbReference>
<evidence type="ECO:0000256" key="8">
    <source>
        <dbReference type="ARBA" id="ARBA00023237"/>
    </source>
</evidence>
<dbReference type="Proteomes" id="UP000243463">
    <property type="component" value="Unassembled WGS sequence"/>
</dbReference>
<evidence type="ECO:0000256" key="3">
    <source>
        <dbReference type="ARBA" id="ARBA00022448"/>
    </source>
</evidence>
<dbReference type="GO" id="GO:0015473">
    <property type="term" value="F:fimbrial usher porin activity"/>
    <property type="evidence" value="ECO:0007669"/>
    <property type="project" value="InterPro"/>
</dbReference>
<comment type="similarity">
    <text evidence="2 9">Belongs to the fimbrial export usher family.</text>
</comment>
<sequence>MAKKKVTQEFLIHQIGYPLLCGMAFFSISMSAHSEDKALQEADFDSVFLMGDAKKIDVSRFKYNNPVLPGEYNVDVYVNNNWFGKRKFTFKSIQNQNNAITCFDLTTLLNFGVKKDALSQSIENLQTDDRCKTIDEWVPNAFYDFDSSSLRLDISIPQIAMQKNAQGYVDPSIWDQGINAGFLSYSASAYRTQNNISADTSNAFMSIAAGWNLAGWQLRHFGQWQWTSAKSADQKQAKYNTTSTYIQKSFPRYRGVLTVGDSHTSGEVFDSIGYRGIDFSSDDRMLPNSMQGYAPQIRGNAKTTAKVEIRQQGQLIYQTTVSPGPFEINDLYPTGFGGAIDVTVIESDGQIQKFAVPYASVVQMLRPRMNRYAFTIGQFRDQGIGLSPLIFQGKYQRGLNNYITGYMGIQSTNHYFAATLGSAFSTPIGAISFDATQAQTRVNHETQSGQSFKVSYSKLITPTHTNLTLAAYRYSTENFYNLRDAILIEDLTRQGVSASSVGKQRGEFQMTLNQSLPDGWGNLYMIGSWQDYWNRNETAQQYQVGYSNQFKSMTYGLSAMQRQLQSTTAQNSKRDTEYLFTLSFPLSFKKYSANVNASVADNNQTLGINGIANDRLQYGAAVTRQDNNNTSWNLNGAYKTNYATFGVSYNQSNAIKQTMLNVRGSVIGHAKGLLFGADQGQTMAIVYAPDAAGARVNNATGLHINHAGYALIPYLTPYRLNDIVLDPEDMSNHVELEETSQRIAPYAGAISKVSFGTKSGYAIYIESKREDQSTLPFAAEVYNANNEVVGMVAQGSLVYLRSKDSVGDLTVKWGTESSEQCHIHYNIQDQVKHEANMIMTEAICK</sequence>
<dbReference type="RefSeq" id="WP_088823154.1">
    <property type="nucleotide sequence ID" value="NZ_FZLN01000001.1"/>
</dbReference>
<dbReference type="SUPFAM" id="SSF141729">
    <property type="entry name" value="FimD N-terminal domain-like"/>
    <property type="match status" value="1"/>
</dbReference>
<feature type="domain" description="PapC-like C-terminal" evidence="10">
    <location>
        <begin position="765"/>
        <end position="827"/>
    </location>
</feature>
<dbReference type="FunFam" id="2.60.40.3110:FF:000001">
    <property type="entry name" value="Putative fimbrial outer membrane usher"/>
    <property type="match status" value="1"/>
</dbReference>
<keyword evidence="7 9" id="KW-0472">Membrane</keyword>
<keyword evidence="3 9" id="KW-0813">Transport</keyword>
<evidence type="ECO:0000256" key="5">
    <source>
        <dbReference type="ARBA" id="ARBA00022692"/>
    </source>
</evidence>
<dbReference type="Pfam" id="PF13953">
    <property type="entry name" value="PapC_C"/>
    <property type="match status" value="1"/>
</dbReference>
<dbReference type="PANTHER" id="PTHR30451">
    <property type="entry name" value="OUTER MEMBRANE USHER PROTEIN"/>
    <property type="match status" value="1"/>
</dbReference>
<evidence type="ECO:0000256" key="1">
    <source>
        <dbReference type="ARBA" id="ARBA00004571"/>
    </source>
</evidence>
<evidence type="ECO:0000259" key="10">
    <source>
        <dbReference type="Pfam" id="PF13953"/>
    </source>
</evidence>
<dbReference type="PROSITE" id="PS01151">
    <property type="entry name" value="FIMBRIAL_USHER"/>
    <property type="match status" value="1"/>
</dbReference>
<evidence type="ECO:0000256" key="4">
    <source>
        <dbReference type="ARBA" id="ARBA00022452"/>
    </source>
</evidence>
<dbReference type="Gene3D" id="2.60.40.3110">
    <property type="match status" value="1"/>
</dbReference>
<dbReference type="PANTHER" id="PTHR30451:SF3">
    <property type="entry name" value="OUTER MEMBRANE USHER PROTEIN HTRE-RELATED"/>
    <property type="match status" value="1"/>
</dbReference>
<keyword evidence="13" id="KW-1185">Reference proteome</keyword>
<reference evidence="13" key="1">
    <citation type="submission" date="2017-06" db="EMBL/GenBank/DDBJ databases">
        <authorList>
            <person name="Varghese N."/>
            <person name="Submissions S."/>
        </authorList>
    </citation>
    <scope>NUCLEOTIDE SEQUENCE [LARGE SCALE GENOMIC DNA]</scope>
    <source>
        <strain evidence="13">ANC 5114</strain>
    </source>
</reference>
<organism evidence="12 13">
    <name type="scientific">Acinetobacter apis</name>
    <dbReference type="NCBI Taxonomy" id="1229165"/>
    <lineage>
        <taxon>Bacteria</taxon>
        <taxon>Pseudomonadati</taxon>
        <taxon>Pseudomonadota</taxon>
        <taxon>Gammaproteobacteria</taxon>
        <taxon>Moraxellales</taxon>
        <taxon>Moraxellaceae</taxon>
        <taxon>Acinetobacter</taxon>
    </lineage>
</organism>
<dbReference type="EMBL" id="FZLN01000001">
    <property type="protein sequence ID" value="SNQ29162.1"/>
    <property type="molecule type" value="Genomic_DNA"/>
</dbReference>
<dbReference type="GO" id="GO:0009297">
    <property type="term" value="P:pilus assembly"/>
    <property type="evidence" value="ECO:0007669"/>
    <property type="project" value="InterPro"/>
</dbReference>
<evidence type="ECO:0000256" key="9">
    <source>
        <dbReference type="RuleBase" id="RU003884"/>
    </source>
</evidence>
<evidence type="ECO:0000256" key="6">
    <source>
        <dbReference type="ARBA" id="ARBA00022729"/>
    </source>
</evidence>
<name>A0A217EFR8_9GAMM</name>
<evidence type="ECO:0000313" key="13">
    <source>
        <dbReference type="Proteomes" id="UP000243463"/>
    </source>
</evidence>
<evidence type="ECO:0000313" key="12">
    <source>
        <dbReference type="EMBL" id="SNQ29162.1"/>
    </source>
</evidence>
<dbReference type="InterPro" id="IPR000015">
    <property type="entry name" value="Fimb_usher"/>
</dbReference>
<feature type="domain" description="PapC N-terminal" evidence="11">
    <location>
        <begin position="44"/>
        <end position="188"/>
    </location>
</feature>
<dbReference type="InterPro" id="IPR043142">
    <property type="entry name" value="PapC-like_C_sf"/>
</dbReference>
<keyword evidence="6" id="KW-0732">Signal</keyword>
<dbReference type="InterPro" id="IPR025949">
    <property type="entry name" value="PapC-like_C"/>
</dbReference>
<keyword evidence="5 9" id="KW-0812">Transmembrane</keyword>
<accession>A0A217EFR8</accession>